<reference evidence="2" key="1">
    <citation type="journal article" date="2022" name="Nat. Commun.">
        <title>Chromosome evolution and the genetic basis of agronomically important traits in greater yam.</title>
        <authorList>
            <person name="Bredeson J.V."/>
            <person name="Lyons J.B."/>
            <person name="Oniyinde I.O."/>
            <person name="Okereke N.R."/>
            <person name="Kolade O."/>
            <person name="Nnabue I."/>
            <person name="Nwadili C.O."/>
            <person name="Hribova E."/>
            <person name="Parker M."/>
            <person name="Nwogha J."/>
            <person name="Shu S."/>
            <person name="Carlson J."/>
            <person name="Kariba R."/>
            <person name="Muthemba S."/>
            <person name="Knop K."/>
            <person name="Barton G.J."/>
            <person name="Sherwood A.V."/>
            <person name="Lopez-Montes A."/>
            <person name="Asiedu R."/>
            <person name="Jamnadass R."/>
            <person name="Muchugi A."/>
            <person name="Goodstein D."/>
            <person name="Egesi C.N."/>
            <person name="Featherston J."/>
            <person name="Asfaw A."/>
            <person name="Simpson G.G."/>
            <person name="Dolezel J."/>
            <person name="Hendre P.S."/>
            <person name="Van Deynze A."/>
            <person name="Kumar P.L."/>
            <person name="Obidiegwu J.E."/>
            <person name="Bhattacharjee R."/>
            <person name="Rokhsar D.S."/>
        </authorList>
    </citation>
    <scope>NUCLEOTIDE SEQUENCE [LARGE SCALE GENOMIC DNA]</scope>
    <source>
        <strain evidence="2">cv. TDa95/00328</strain>
    </source>
</reference>
<accession>A0ACB7VTW0</accession>
<proteinExistence type="predicted"/>
<dbReference type="EC" id="3.5.1.52" evidence="1"/>
<dbReference type="Proteomes" id="UP000827976">
    <property type="component" value="Chromosome 7"/>
</dbReference>
<dbReference type="EMBL" id="CM037017">
    <property type="protein sequence ID" value="KAH7677857.1"/>
    <property type="molecule type" value="Genomic_DNA"/>
</dbReference>
<evidence type="ECO:0000313" key="1">
    <source>
        <dbReference type="EMBL" id="KAH7677857.1"/>
    </source>
</evidence>
<keyword evidence="2" id="KW-1185">Reference proteome</keyword>
<keyword evidence="1" id="KW-0378">Hydrolase</keyword>
<comment type="caution">
    <text evidence="1">The sequence shown here is derived from an EMBL/GenBank/DDBJ whole genome shotgun (WGS) entry which is preliminary data.</text>
</comment>
<protein>
    <submittedName>
        <fullName evidence="1">Peptide-N4-(N-acetyl-beta-glucosaminyl)asparagine amidase A protein</fullName>
        <ecNumber evidence="1">3.5.1.52</ecNumber>
    </submittedName>
</protein>
<name>A0ACB7VTW0_DIOAL</name>
<organism evidence="1 2">
    <name type="scientific">Dioscorea alata</name>
    <name type="common">Purple yam</name>
    <dbReference type="NCBI Taxonomy" id="55571"/>
    <lineage>
        <taxon>Eukaryota</taxon>
        <taxon>Viridiplantae</taxon>
        <taxon>Streptophyta</taxon>
        <taxon>Embryophyta</taxon>
        <taxon>Tracheophyta</taxon>
        <taxon>Spermatophyta</taxon>
        <taxon>Magnoliopsida</taxon>
        <taxon>Liliopsida</taxon>
        <taxon>Dioscoreales</taxon>
        <taxon>Dioscoreaceae</taxon>
        <taxon>Dioscorea</taxon>
    </lineage>
</organism>
<gene>
    <name evidence="1" type="ORF">IHE45_07G110500</name>
</gene>
<sequence>MNSIPILLLLLFSAILSRSSPDRFILHRPIITTTNTSSPQEYFDPSFPSVLLPAGAGDPSCSHAVLSHSFANSFGSPPVSAHLPPCNSSWSTAILDLTISSSGDQYDRIAAIWIDGAEILRTSTAEPTPSGVFWSIRKDITRYAPLLRHPTGALVSVMLENIIDETLTGVYNLNLSIHFYSNDTDDDDLPSDLLSLSPPPLHHSLFKDQPDLILPISNDNSSSGFWFRIENETDLHYKTFVIPSNTYRAILEVFISSHGDDEFWYSNPPNIYIDKNNLTTTRGNGAFRNVFITIDDKFAGSIMPFPVIFTGGINPLFWSPIVAIGAFDLPSYHLDITPFLGVLLDGEPHELGFGVTNATSFWLIDANLHLWLDPISDQVEAELIHHQAPPLVFSADAEFKKLNGTFKLGAETKVHVSGWVNSSHGNFTTDVEQKMKFKSLIFFRNNGDFKEVLMKGKLKTDVKIKDKLNVVLQRKAFKAKYPLYLVTSTLKDENSTSYTMKTNLSHSFNEKNLIVADKVVHSSSVVDTQNGFGWMRVEGHSVLDGMANTEQSYRSQDAGGCRLRKIGAKDGEILYDNSTNSCAFVW</sequence>
<evidence type="ECO:0000313" key="2">
    <source>
        <dbReference type="Proteomes" id="UP000827976"/>
    </source>
</evidence>